<reference evidence="9 10" key="1">
    <citation type="submission" date="2023-07" db="EMBL/GenBank/DDBJ databases">
        <title>Sorghum-associated microbial communities from plants grown in Nebraska, USA.</title>
        <authorList>
            <person name="Schachtman D."/>
        </authorList>
    </citation>
    <scope>NUCLEOTIDE SEQUENCE [LARGE SCALE GENOMIC DNA]</scope>
    <source>
        <strain evidence="9 10">DS1730</strain>
    </source>
</reference>
<dbReference type="Pfam" id="PF02586">
    <property type="entry name" value="SRAP"/>
    <property type="match status" value="1"/>
</dbReference>
<protein>
    <recommendedName>
        <fullName evidence="8">Abasic site processing protein</fullName>
        <ecNumber evidence="8">3.4.-.-</ecNumber>
    </recommendedName>
</protein>
<evidence type="ECO:0000256" key="8">
    <source>
        <dbReference type="RuleBase" id="RU364100"/>
    </source>
</evidence>
<sequence length="227" mass="26046">MLILNWTFTQIIPPQSSEISLKEHELAYLRRGMPTPPLYVTGEADTGVTNIRNLTSPHWRRWQGVESRCIVPATSFFEYGQTPDPKTKRKPLHWFALNEEKPLFAFAGIWTTWQGVRKKKEGPAEVDIFGFLTTEPNAVVKPVHPKAMPVILRTTEDIETWLLAPWDEAKEMQKPSPDADFIDFTPTNDNEEEQKNLFSFFGMSISNGMNKGFHPLSINFSTKFTMK</sequence>
<dbReference type="Proteomes" id="UP001184614">
    <property type="component" value="Unassembled WGS sequence"/>
</dbReference>
<name>A0ABU1MC11_9HYPH</name>
<dbReference type="InterPro" id="IPR036590">
    <property type="entry name" value="SRAP-like"/>
</dbReference>
<keyword evidence="3" id="KW-0227">DNA damage</keyword>
<dbReference type="SUPFAM" id="SSF143081">
    <property type="entry name" value="BB1717-like"/>
    <property type="match status" value="1"/>
</dbReference>
<comment type="caution">
    <text evidence="9">The sequence shown here is derived from an EMBL/GenBank/DDBJ whole genome shotgun (WGS) entry which is preliminary data.</text>
</comment>
<evidence type="ECO:0000256" key="5">
    <source>
        <dbReference type="ARBA" id="ARBA00023124"/>
    </source>
</evidence>
<evidence type="ECO:0000313" key="10">
    <source>
        <dbReference type="Proteomes" id="UP001184614"/>
    </source>
</evidence>
<evidence type="ECO:0000256" key="4">
    <source>
        <dbReference type="ARBA" id="ARBA00022801"/>
    </source>
</evidence>
<keyword evidence="7" id="KW-0456">Lyase</keyword>
<accession>A0ABU1MC11</accession>
<evidence type="ECO:0000256" key="7">
    <source>
        <dbReference type="ARBA" id="ARBA00023239"/>
    </source>
</evidence>
<dbReference type="EMBL" id="JAVDQT010000006">
    <property type="protein sequence ID" value="MDR6433564.1"/>
    <property type="molecule type" value="Genomic_DNA"/>
</dbReference>
<dbReference type="EC" id="3.4.-.-" evidence="8"/>
<comment type="similarity">
    <text evidence="1 8">Belongs to the SOS response-associated peptidase family.</text>
</comment>
<dbReference type="Gene3D" id="3.90.1680.20">
    <property type="match status" value="2"/>
</dbReference>
<keyword evidence="6" id="KW-0238">DNA-binding</keyword>
<keyword evidence="4 8" id="KW-0378">Hydrolase</keyword>
<dbReference type="InterPro" id="IPR003738">
    <property type="entry name" value="SRAP"/>
</dbReference>
<gene>
    <name evidence="9" type="ORF">J2782_003310</name>
</gene>
<evidence type="ECO:0000256" key="6">
    <source>
        <dbReference type="ARBA" id="ARBA00023125"/>
    </source>
</evidence>
<evidence type="ECO:0000256" key="1">
    <source>
        <dbReference type="ARBA" id="ARBA00008136"/>
    </source>
</evidence>
<keyword evidence="10" id="KW-1185">Reference proteome</keyword>
<evidence type="ECO:0000256" key="3">
    <source>
        <dbReference type="ARBA" id="ARBA00022763"/>
    </source>
</evidence>
<organism evidence="9 10">
    <name type="scientific">Brucella pseudogrignonensis</name>
    <dbReference type="NCBI Taxonomy" id="419475"/>
    <lineage>
        <taxon>Bacteria</taxon>
        <taxon>Pseudomonadati</taxon>
        <taxon>Pseudomonadota</taxon>
        <taxon>Alphaproteobacteria</taxon>
        <taxon>Hyphomicrobiales</taxon>
        <taxon>Brucellaceae</taxon>
        <taxon>Brucella/Ochrobactrum group</taxon>
        <taxon>Brucella</taxon>
    </lineage>
</organism>
<proteinExistence type="inferred from homology"/>
<evidence type="ECO:0000313" key="9">
    <source>
        <dbReference type="EMBL" id="MDR6433564.1"/>
    </source>
</evidence>
<dbReference type="PANTHER" id="PTHR13604:SF0">
    <property type="entry name" value="ABASIC SITE PROCESSING PROTEIN HMCES"/>
    <property type="match status" value="1"/>
</dbReference>
<dbReference type="PANTHER" id="PTHR13604">
    <property type="entry name" value="DC12-RELATED"/>
    <property type="match status" value="1"/>
</dbReference>
<evidence type="ECO:0000256" key="2">
    <source>
        <dbReference type="ARBA" id="ARBA00022670"/>
    </source>
</evidence>
<keyword evidence="5" id="KW-0190">Covalent protein-DNA linkage</keyword>
<keyword evidence="2 8" id="KW-0645">Protease</keyword>